<keyword evidence="1" id="KW-1133">Transmembrane helix</keyword>
<keyword evidence="1" id="KW-0472">Membrane</keyword>
<evidence type="ECO:0000313" key="2">
    <source>
        <dbReference type="EMBL" id="EBA07096.1"/>
    </source>
</evidence>
<keyword evidence="1" id="KW-0812">Transmembrane</keyword>
<reference evidence="2 3" key="1">
    <citation type="submission" date="2006-06" db="EMBL/GenBank/DDBJ databases">
        <authorList>
            <person name="Moran M.A."/>
            <person name="Ferriera S."/>
            <person name="Johnson J."/>
            <person name="Kravitz S."/>
            <person name="Beeson K."/>
            <person name="Sutton G."/>
            <person name="Rogers Y.-H."/>
            <person name="Friedman R."/>
            <person name="Frazier M."/>
            <person name="Venter J.C."/>
        </authorList>
    </citation>
    <scope>NUCLEOTIDE SEQUENCE [LARGE SCALE GENOMIC DNA]</scope>
    <source>
        <strain evidence="2 3">E-37</strain>
    </source>
</reference>
<protein>
    <recommendedName>
        <fullName evidence="4">Periplasmic heavy metal sensor</fullName>
    </recommendedName>
</protein>
<dbReference type="AlphaFoldDB" id="A3K6W9"/>
<proteinExistence type="predicted"/>
<dbReference type="eggNOG" id="ENOG5032ZIM">
    <property type="taxonomic scope" value="Bacteria"/>
</dbReference>
<dbReference type="InterPro" id="IPR025961">
    <property type="entry name" value="Metal_resist"/>
</dbReference>
<sequence length="178" mass="19879">MSGMAGSQGNRVMRIMLFVSLAINLAVAGVVVAFLWNGPPVSPGRPDGGDPALPYTRALDEDQRDEVRQALREAFLRDRTEARGARRDVIEDYQQALKVLRADPYDPAALGALMTAQAERSAGFRKRGQEVLSAYVAGMTPAERAAYADRLEETLARFRERRARHFEEHRRKDGPPRE</sequence>
<gene>
    <name evidence="2" type="ORF">SSE37_12901</name>
</gene>
<name>A3K6W9_SAGS3</name>
<dbReference type="Proteomes" id="UP000005713">
    <property type="component" value="Unassembled WGS sequence"/>
</dbReference>
<comment type="caution">
    <text evidence="2">The sequence shown here is derived from an EMBL/GenBank/DDBJ whole genome shotgun (WGS) entry which is preliminary data.</text>
</comment>
<dbReference type="EMBL" id="AAYA01000011">
    <property type="protein sequence ID" value="EBA07096.1"/>
    <property type="molecule type" value="Genomic_DNA"/>
</dbReference>
<evidence type="ECO:0000256" key="1">
    <source>
        <dbReference type="SAM" id="Phobius"/>
    </source>
</evidence>
<keyword evidence="3" id="KW-1185">Reference proteome</keyword>
<accession>A3K6W9</accession>
<evidence type="ECO:0000313" key="3">
    <source>
        <dbReference type="Proteomes" id="UP000005713"/>
    </source>
</evidence>
<feature type="transmembrane region" description="Helical" evidence="1">
    <location>
        <begin position="12"/>
        <end position="36"/>
    </location>
</feature>
<dbReference type="Pfam" id="PF13801">
    <property type="entry name" value="Metal_resist"/>
    <property type="match status" value="1"/>
</dbReference>
<organism evidence="2 3">
    <name type="scientific">Sagittula stellata (strain ATCC 700073 / DSM 11524 / E-37)</name>
    <dbReference type="NCBI Taxonomy" id="388399"/>
    <lineage>
        <taxon>Bacteria</taxon>
        <taxon>Pseudomonadati</taxon>
        <taxon>Pseudomonadota</taxon>
        <taxon>Alphaproteobacteria</taxon>
        <taxon>Rhodobacterales</taxon>
        <taxon>Roseobacteraceae</taxon>
        <taxon>Sagittula</taxon>
    </lineage>
</organism>
<evidence type="ECO:0008006" key="4">
    <source>
        <dbReference type="Google" id="ProtNLM"/>
    </source>
</evidence>